<proteinExistence type="predicted"/>
<sequence>MAMSLQLLEQALLETVLVSIGDFKRSNDRIFFMFESASEKLDATSNVQNALCEIARTISPHEEISEGIVRKILSGLGGSIPQPQLRQLLERTLERMKVEGRGLVIAAE</sequence>
<accession>A0A1F6CUX5</accession>
<gene>
    <name evidence="1" type="ORF">A2851_04630</name>
</gene>
<evidence type="ECO:0000313" key="1">
    <source>
        <dbReference type="EMBL" id="OGG52945.1"/>
    </source>
</evidence>
<dbReference type="AlphaFoldDB" id="A0A1F6CUX5"/>
<dbReference type="Proteomes" id="UP000176863">
    <property type="component" value="Unassembled WGS sequence"/>
</dbReference>
<protein>
    <submittedName>
        <fullName evidence="1">Uncharacterized protein</fullName>
    </submittedName>
</protein>
<reference evidence="1 2" key="1">
    <citation type="journal article" date="2016" name="Nat. Commun.">
        <title>Thousands of microbial genomes shed light on interconnected biogeochemical processes in an aquifer system.</title>
        <authorList>
            <person name="Anantharaman K."/>
            <person name="Brown C.T."/>
            <person name="Hug L.A."/>
            <person name="Sharon I."/>
            <person name="Castelle C.J."/>
            <person name="Probst A.J."/>
            <person name="Thomas B.C."/>
            <person name="Singh A."/>
            <person name="Wilkins M.J."/>
            <person name="Karaoz U."/>
            <person name="Brodie E.L."/>
            <person name="Williams K.H."/>
            <person name="Hubbard S.S."/>
            <person name="Banfield J.F."/>
        </authorList>
    </citation>
    <scope>NUCLEOTIDE SEQUENCE [LARGE SCALE GENOMIC DNA]</scope>
</reference>
<dbReference type="EMBL" id="MFKT01000021">
    <property type="protein sequence ID" value="OGG52945.1"/>
    <property type="molecule type" value="Genomic_DNA"/>
</dbReference>
<name>A0A1F6CUX5_9BACT</name>
<evidence type="ECO:0000313" key="2">
    <source>
        <dbReference type="Proteomes" id="UP000176863"/>
    </source>
</evidence>
<organism evidence="1 2">
    <name type="scientific">Candidatus Kaiserbacteria bacterium RIFCSPHIGHO2_01_FULL_53_29</name>
    <dbReference type="NCBI Taxonomy" id="1798480"/>
    <lineage>
        <taxon>Bacteria</taxon>
        <taxon>Candidatus Kaiseribacteriota</taxon>
    </lineage>
</organism>
<comment type="caution">
    <text evidence="1">The sequence shown here is derived from an EMBL/GenBank/DDBJ whole genome shotgun (WGS) entry which is preliminary data.</text>
</comment>